<organism evidence="2 3">
    <name type="scientific">Sinomonas cyclohexanicum</name>
    <name type="common">Corynebacterium cyclohexanicum</name>
    <dbReference type="NCBI Taxonomy" id="322009"/>
    <lineage>
        <taxon>Bacteria</taxon>
        <taxon>Bacillati</taxon>
        <taxon>Actinomycetota</taxon>
        <taxon>Actinomycetes</taxon>
        <taxon>Micrococcales</taxon>
        <taxon>Micrococcaceae</taxon>
        <taxon>Sinomonas</taxon>
    </lineage>
</organism>
<dbReference type="RefSeq" id="WP_229230839.1">
    <property type="nucleotide sequence ID" value="NZ_AP024525.1"/>
</dbReference>
<evidence type="ECO:0000313" key="2">
    <source>
        <dbReference type="EMBL" id="BCT78209.1"/>
    </source>
</evidence>
<dbReference type="InterPro" id="IPR025495">
    <property type="entry name" value="DUF4386"/>
</dbReference>
<accession>A0ABM7Q0W1</accession>
<gene>
    <name evidence="2" type="ORF">SCMU_40510</name>
</gene>
<feature type="transmembrane region" description="Helical" evidence="1">
    <location>
        <begin position="192"/>
        <end position="214"/>
    </location>
</feature>
<feature type="transmembrane region" description="Helical" evidence="1">
    <location>
        <begin position="166"/>
        <end position="186"/>
    </location>
</feature>
<keyword evidence="1" id="KW-0472">Membrane</keyword>
<feature type="transmembrane region" description="Helical" evidence="1">
    <location>
        <begin position="52"/>
        <end position="76"/>
    </location>
</feature>
<dbReference type="Pfam" id="PF14329">
    <property type="entry name" value="DUF4386"/>
    <property type="match status" value="1"/>
</dbReference>
<dbReference type="EMBL" id="AP024525">
    <property type="protein sequence ID" value="BCT78209.1"/>
    <property type="molecule type" value="Genomic_DNA"/>
</dbReference>
<protein>
    <recommendedName>
        <fullName evidence="4">DUF4386 domain-containing protein</fullName>
    </recommendedName>
</protein>
<dbReference type="Proteomes" id="UP001319861">
    <property type="component" value="Chromosome"/>
</dbReference>
<reference evidence="2 3" key="1">
    <citation type="journal article" date="2021" name="J. Biosci. Bioeng.">
        <title>Identification and characterization of a chc gene cluster responsible for the aromatization pathway of cyclohexanecarboxylate degradation in Sinomonas cyclohexanicum ATCC 51369.</title>
        <authorList>
            <person name="Yamamoto T."/>
            <person name="Hasegawa Y."/>
            <person name="Lau P.C.K."/>
            <person name="Iwaki H."/>
        </authorList>
    </citation>
    <scope>NUCLEOTIDE SEQUENCE [LARGE SCALE GENOMIC DNA]</scope>
    <source>
        <strain evidence="2 3">ATCC 51369</strain>
    </source>
</reference>
<keyword evidence="1" id="KW-0812">Transmembrane</keyword>
<evidence type="ECO:0000256" key="1">
    <source>
        <dbReference type="SAM" id="Phobius"/>
    </source>
</evidence>
<feature type="transmembrane region" description="Helical" evidence="1">
    <location>
        <begin position="133"/>
        <end position="154"/>
    </location>
</feature>
<sequence length="234" mass="23663">MASTRRTAIAIGTFFLITHVTSVGGMLLYGPVLANASYGSYLATPGASGSALAGALLEVILAIAIVGTGVAFFPVVRRISEGMALGYAALRTLEAGVIAVGVTPLVAAVAIAQNAGDAGSAGLVQALAAVHNWTFTVGPGLICPANTAVLAIVLFRSGLVPRAIPVLGLVGAPLVFVLNAAQLFTLTPQAPGWAGLAVIPIFAWEVSLALYLIIRGFRPAALARVAARQNLLVA</sequence>
<proteinExistence type="predicted"/>
<name>A0ABM7Q0W1_SINCY</name>
<evidence type="ECO:0000313" key="3">
    <source>
        <dbReference type="Proteomes" id="UP001319861"/>
    </source>
</evidence>
<evidence type="ECO:0008006" key="4">
    <source>
        <dbReference type="Google" id="ProtNLM"/>
    </source>
</evidence>
<feature type="transmembrane region" description="Helical" evidence="1">
    <location>
        <begin position="88"/>
        <end position="113"/>
    </location>
</feature>
<keyword evidence="3" id="KW-1185">Reference proteome</keyword>
<keyword evidence="1" id="KW-1133">Transmembrane helix</keyword>